<protein>
    <submittedName>
        <fullName evidence="2">Uncharacterized protein</fullName>
    </submittedName>
</protein>
<feature type="compositionally biased region" description="Basic and acidic residues" evidence="1">
    <location>
        <begin position="216"/>
        <end position="247"/>
    </location>
</feature>
<gene>
    <name evidence="2" type="ORF">C8035_v006104</name>
</gene>
<proteinExistence type="predicted"/>
<evidence type="ECO:0000256" key="1">
    <source>
        <dbReference type="SAM" id="MobiDB-lite"/>
    </source>
</evidence>
<feature type="region of interest" description="Disordered" evidence="1">
    <location>
        <begin position="197"/>
        <end position="258"/>
    </location>
</feature>
<dbReference type="Proteomes" id="UP000295083">
    <property type="component" value="Unassembled WGS sequence"/>
</dbReference>
<dbReference type="AlphaFoldDB" id="A0A4R8Q8G5"/>
<name>A0A4R8Q8G5_9PEZI</name>
<evidence type="ECO:0000313" key="2">
    <source>
        <dbReference type="EMBL" id="TDZ33056.1"/>
    </source>
</evidence>
<evidence type="ECO:0000313" key="3">
    <source>
        <dbReference type="Proteomes" id="UP000295083"/>
    </source>
</evidence>
<reference evidence="2 3" key="1">
    <citation type="submission" date="2018-11" db="EMBL/GenBank/DDBJ databases">
        <title>Genome sequence and assembly of Colletotrichum spinosum.</title>
        <authorList>
            <person name="Gan P."/>
            <person name="Shirasu K."/>
        </authorList>
    </citation>
    <scope>NUCLEOTIDE SEQUENCE [LARGE SCALE GENOMIC DNA]</scope>
    <source>
        <strain evidence="2 3">CBS 515.97</strain>
    </source>
</reference>
<keyword evidence="3" id="KW-1185">Reference proteome</keyword>
<dbReference type="EMBL" id="QAPG01000070">
    <property type="protein sequence ID" value="TDZ33056.1"/>
    <property type="molecule type" value="Genomic_DNA"/>
</dbReference>
<sequence>MCRQFQVLVVCNSAHCRFQQHVVRLPLLRLVPRPNAVYALCREALRMGCQPDDRFLGVPVATFRPEACPNLGSGEDDVLQHCLSPVMSREMMRMIAGCHVLCGSCLGNSRAARITLDNNARLLKDYRPPTISAEHRAGSEWTCCGSGSCDASNFCEYRGASVLCALKRPKQDASCAAREQAAVQALLLLAIGEPKTQITPVQDQDEESASSQEEMDSSHAEETEAIDRYDEVAGEATSEKLARKARDNTPPAESFPEIIRCDSSPSTIVCKGYCEGCDKCELDDAEQDMRIDVERG</sequence>
<organism evidence="2 3">
    <name type="scientific">Colletotrichum spinosum</name>
    <dbReference type="NCBI Taxonomy" id="1347390"/>
    <lineage>
        <taxon>Eukaryota</taxon>
        <taxon>Fungi</taxon>
        <taxon>Dikarya</taxon>
        <taxon>Ascomycota</taxon>
        <taxon>Pezizomycotina</taxon>
        <taxon>Sordariomycetes</taxon>
        <taxon>Hypocreomycetidae</taxon>
        <taxon>Glomerellales</taxon>
        <taxon>Glomerellaceae</taxon>
        <taxon>Colletotrichum</taxon>
        <taxon>Colletotrichum orbiculare species complex</taxon>
    </lineage>
</organism>
<accession>A0A4R8Q8G5</accession>
<comment type="caution">
    <text evidence="2">The sequence shown here is derived from an EMBL/GenBank/DDBJ whole genome shotgun (WGS) entry which is preliminary data.</text>
</comment>